<dbReference type="InterPro" id="IPR017797">
    <property type="entry name" value="Phosphnate-bd"/>
</dbReference>
<dbReference type="NCBIfam" id="TIGR03431">
    <property type="entry name" value="PhnD"/>
    <property type="match status" value="1"/>
</dbReference>
<dbReference type="OrthoDB" id="5318791at2"/>
<evidence type="ECO:0000313" key="5">
    <source>
        <dbReference type="Proteomes" id="UP000438983"/>
    </source>
</evidence>
<dbReference type="Pfam" id="PF12974">
    <property type="entry name" value="Phosphonate-bd"/>
    <property type="match status" value="1"/>
</dbReference>
<evidence type="ECO:0000256" key="3">
    <source>
        <dbReference type="SAM" id="SignalP"/>
    </source>
</evidence>
<dbReference type="EMBL" id="CP046902">
    <property type="protein sequence ID" value="QGZ32474.1"/>
    <property type="molecule type" value="Genomic_DNA"/>
</dbReference>
<protein>
    <submittedName>
        <fullName evidence="4">Phosphonate ABC transporter substrate-binding protein</fullName>
    </submittedName>
</protein>
<dbReference type="GO" id="GO:0015716">
    <property type="term" value="P:organic phosphonate transport"/>
    <property type="evidence" value="ECO:0007669"/>
    <property type="project" value="InterPro"/>
</dbReference>
<dbReference type="SUPFAM" id="SSF53850">
    <property type="entry name" value="Periplasmic binding protein-like II"/>
    <property type="match status" value="1"/>
</dbReference>
<dbReference type="PANTHER" id="PTHR35841">
    <property type="entry name" value="PHOSPHONATES-BINDING PERIPLASMIC PROTEIN"/>
    <property type="match status" value="1"/>
</dbReference>
<evidence type="ECO:0000256" key="2">
    <source>
        <dbReference type="ARBA" id="ARBA00022729"/>
    </source>
</evidence>
<dbReference type="Gene3D" id="1.20.58.90">
    <property type="match status" value="1"/>
</dbReference>
<dbReference type="GO" id="GO:0055085">
    <property type="term" value="P:transmembrane transport"/>
    <property type="evidence" value="ECO:0007669"/>
    <property type="project" value="InterPro"/>
</dbReference>
<gene>
    <name evidence="4" type="primary">phnD</name>
    <name evidence="4" type="ORF">GQA94_21380</name>
</gene>
<organism evidence="4 5">
    <name type="scientific">Stutzerimonas stutzeri</name>
    <name type="common">Pseudomonas stutzeri</name>
    <dbReference type="NCBI Taxonomy" id="316"/>
    <lineage>
        <taxon>Bacteria</taxon>
        <taxon>Pseudomonadati</taxon>
        <taxon>Pseudomonadota</taxon>
        <taxon>Gammaproteobacteria</taxon>
        <taxon>Pseudomonadales</taxon>
        <taxon>Pseudomonadaceae</taxon>
        <taxon>Stutzerimonas</taxon>
    </lineage>
</organism>
<dbReference type="InterPro" id="IPR005770">
    <property type="entry name" value="PhnD"/>
</dbReference>
<evidence type="ECO:0000256" key="1">
    <source>
        <dbReference type="ARBA" id="ARBA00007162"/>
    </source>
</evidence>
<dbReference type="NCBIfam" id="TIGR01098">
    <property type="entry name" value="3A0109s03R"/>
    <property type="match status" value="1"/>
</dbReference>
<feature type="signal peptide" evidence="3">
    <location>
        <begin position="1"/>
        <end position="25"/>
    </location>
</feature>
<dbReference type="Proteomes" id="UP000438983">
    <property type="component" value="Chromosome"/>
</dbReference>
<dbReference type="CDD" id="cd13575">
    <property type="entry name" value="PBP2_PnhD"/>
    <property type="match status" value="1"/>
</dbReference>
<dbReference type="Gene3D" id="3.40.190.10">
    <property type="entry name" value="Periplasmic binding protein-like II"/>
    <property type="match status" value="2"/>
</dbReference>
<dbReference type="RefSeq" id="WP_158189901.1">
    <property type="nucleotide sequence ID" value="NZ_CP046902.1"/>
</dbReference>
<proteinExistence type="inferred from homology"/>
<keyword evidence="2 3" id="KW-0732">Signal</keyword>
<comment type="similarity">
    <text evidence="1">Belongs to the phosphate/phosphite/phosphonate binding protein family.</text>
</comment>
<reference evidence="4 5" key="1">
    <citation type="submission" date="2019-12" db="EMBL/GenBank/DDBJ databases">
        <title>Complete genome sequence of Pseudomonas stutzeri.</title>
        <authorList>
            <person name="Lim S.R."/>
            <person name="Kim J.H."/>
        </authorList>
    </citation>
    <scope>NUCLEOTIDE SEQUENCE [LARGE SCALE GENOMIC DNA]</scope>
    <source>
        <strain evidence="4 5">PM101005</strain>
    </source>
</reference>
<name>A0A6I6LP79_STUST</name>
<dbReference type="AlphaFoldDB" id="A0A6I6LP79"/>
<dbReference type="PANTHER" id="PTHR35841:SF1">
    <property type="entry name" value="PHOSPHONATES-BINDING PERIPLASMIC PROTEIN"/>
    <property type="match status" value="1"/>
</dbReference>
<dbReference type="GO" id="GO:0043190">
    <property type="term" value="C:ATP-binding cassette (ABC) transporter complex"/>
    <property type="evidence" value="ECO:0007669"/>
    <property type="project" value="InterPro"/>
</dbReference>
<sequence>MFNRIGRVLAASALLTGSLLGGAHADDKALNFGIISTESSQNLRSVWDPFLAAMSERTGMKINAFFAPDYAGIIQGMRFDKVDLAWYGNKSAMEAVDRAGGEVFAQTVAANGAQGYYSLLVAHKDSPIDSVEQMLENAAGLTFANGDPNSTSGYLVPGYYVFARNKVDANKIFKRSLNGSHEVNALSVANKQVDVGTFNNEGMERLELTAPEKAAQLKVIWTSPLIPADPMVWRKNLPETTKSSIREFFMTYGDQPDELKVLEGLQWGKFRASDDDQLLPIRQLELFKQRSEVANDARLDESTRQAQLQELDAQLAALERRMAERQPKTASATAG</sequence>
<feature type="chain" id="PRO_5026104284" evidence="3">
    <location>
        <begin position="26"/>
        <end position="335"/>
    </location>
</feature>
<evidence type="ECO:0000313" key="4">
    <source>
        <dbReference type="EMBL" id="QGZ32474.1"/>
    </source>
</evidence>
<accession>A0A6I6LP79</accession>